<dbReference type="Gene3D" id="3.30.710.10">
    <property type="entry name" value="Potassium Channel Kv1.1, Chain A"/>
    <property type="match status" value="1"/>
</dbReference>
<reference evidence="3 4" key="1">
    <citation type="submission" date="2016-10" db="EMBL/GenBank/DDBJ databases">
        <title>Genome sequence of the basidiomycete white-rot fungus Trametes pubescens.</title>
        <authorList>
            <person name="Makela M.R."/>
            <person name="Granchi Z."/>
            <person name="Peng M."/>
            <person name="De Vries R.P."/>
            <person name="Grigoriev I."/>
            <person name="Riley R."/>
            <person name="Hilden K."/>
        </authorList>
    </citation>
    <scope>NUCLEOTIDE SEQUENCE [LARGE SCALE GENOMIC DNA]</scope>
    <source>
        <strain evidence="3 4">FBCC735</strain>
    </source>
</reference>
<dbReference type="CDD" id="cd18186">
    <property type="entry name" value="BTB_POZ_ZBTB_KLHL-like"/>
    <property type="match status" value="1"/>
</dbReference>
<evidence type="ECO:0000256" key="1">
    <source>
        <dbReference type="SAM" id="MobiDB-lite"/>
    </source>
</evidence>
<name>A0A1M2VUV8_TRAPU</name>
<feature type="compositionally biased region" description="Polar residues" evidence="1">
    <location>
        <begin position="1"/>
        <end position="19"/>
    </location>
</feature>
<dbReference type="OMA" id="MERFKHE"/>
<dbReference type="OrthoDB" id="3357985at2759"/>
<dbReference type="PROSITE" id="PS50097">
    <property type="entry name" value="BTB"/>
    <property type="match status" value="1"/>
</dbReference>
<dbReference type="InterPro" id="IPR011333">
    <property type="entry name" value="SKP1/BTB/POZ_sf"/>
</dbReference>
<accession>A0A1M2VUV8</accession>
<proteinExistence type="predicted"/>
<dbReference type="AlphaFoldDB" id="A0A1M2VUV8"/>
<dbReference type="SUPFAM" id="SSF54695">
    <property type="entry name" value="POZ domain"/>
    <property type="match status" value="1"/>
</dbReference>
<evidence type="ECO:0000313" key="3">
    <source>
        <dbReference type="EMBL" id="OJT11391.1"/>
    </source>
</evidence>
<dbReference type="SMART" id="SM00225">
    <property type="entry name" value="BTB"/>
    <property type="match status" value="1"/>
</dbReference>
<dbReference type="EMBL" id="MNAD01000647">
    <property type="protein sequence ID" value="OJT11391.1"/>
    <property type="molecule type" value="Genomic_DNA"/>
</dbReference>
<dbReference type="InterPro" id="IPR000210">
    <property type="entry name" value="BTB/POZ_dom"/>
</dbReference>
<gene>
    <name evidence="3" type="ORF">TRAPUB_12086</name>
</gene>
<dbReference type="STRING" id="154538.A0A1M2VUV8"/>
<sequence length="352" mass="38778">MSTQTVFSTSYQSPRSSHQPPMADGSAINSAAQAGEPPVDGDVAQPISPSSAPAPFDNLSTDIVLRSADHVDFHVWRVILREASVFFANMFADAQSGPSDAPLVPMTESARTVEALLRLCYPVPDPEFASIDDLKPVMVAARKYQMDYIMQVLTRHLLVFAENTPLQAYAIALQFDLVDAARTAARLTLRCDDPCPFTEELDAVPATAYYHLLAYRRRCGEVACRAINSFTWLEDGSTLVWFRKSAGMSSCGCSMAEKPRYYVQTEAGVKTPVYATSWFQKHLDCIRAALLARPYGGAVLVDGLCNQIIEDAVSCNTCRWKIHSDTRKFMSGLAVEVDKRVSAIELDIVQCK</sequence>
<dbReference type="Pfam" id="PF00651">
    <property type="entry name" value="BTB"/>
    <property type="match status" value="1"/>
</dbReference>
<evidence type="ECO:0000259" key="2">
    <source>
        <dbReference type="PROSITE" id="PS50097"/>
    </source>
</evidence>
<keyword evidence="4" id="KW-1185">Reference proteome</keyword>
<feature type="domain" description="BTB" evidence="2">
    <location>
        <begin position="61"/>
        <end position="121"/>
    </location>
</feature>
<organism evidence="3 4">
    <name type="scientific">Trametes pubescens</name>
    <name type="common">White-rot fungus</name>
    <dbReference type="NCBI Taxonomy" id="154538"/>
    <lineage>
        <taxon>Eukaryota</taxon>
        <taxon>Fungi</taxon>
        <taxon>Dikarya</taxon>
        <taxon>Basidiomycota</taxon>
        <taxon>Agaricomycotina</taxon>
        <taxon>Agaricomycetes</taxon>
        <taxon>Polyporales</taxon>
        <taxon>Polyporaceae</taxon>
        <taxon>Trametes</taxon>
    </lineage>
</organism>
<comment type="caution">
    <text evidence="3">The sequence shown here is derived from an EMBL/GenBank/DDBJ whole genome shotgun (WGS) entry which is preliminary data.</text>
</comment>
<feature type="region of interest" description="Disordered" evidence="1">
    <location>
        <begin position="1"/>
        <end position="52"/>
    </location>
</feature>
<evidence type="ECO:0000313" key="4">
    <source>
        <dbReference type="Proteomes" id="UP000184267"/>
    </source>
</evidence>
<protein>
    <recommendedName>
        <fullName evidence="2">BTB domain-containing protein</fullName>
    </recommendedName>
</protein>
<dbReference type="Proteomes" id="UP000184267">
    <property type="component" value="Unassembled WGS sequence"/>
</dbReference>